<evidence type="ECO:0000256" key="3">
    <source>
        <dbReference type="ARBA" id="ARBA00011071"/>
    </source>
</evidence>
<evidence type="ECO:0000313" key="16">
    <source>
        <dbReference type="RefSeq" id="XP_002730814.1"/>
    </source>
</evidence>
<dbReference type="PANTHER" id="PTHR12886:SF0">
    <property type="entry name" value="GPI MANNOSYLTRANSFERASE 1"/>
    <property type="match status" value="1"/>
</dbReference>
<keyword evidence="6 13" id="KW-0808">Transferase</keyword>
<evidence type="ECO:0000256" key="1">
    <source>
        <dbReference type="ARBA" id="ARBA00004477"/>
    </source>
</evidence>
<dbReference type="PANTHER" id="PTHR12886">
    <property type="entry name" value="PIG-M MANNOSYLTRANSFERASE"/>
    <property type="match status" value="1"/>
</dbReference>
<sequence>MWAVKHSVCAAVLTRLVLLLYGEWQDRTMQVKYTDVDYHVFTDAARYVTQGESPYERATYRYTPLLAWLLTPNIYLSSSFGKVVFILCDVITGYLIYCILTLRKCRHDTAHISSLIWLFNPLPMTVSSRGNAESIMSALVLLTIYCLMVKKTKTSAFCYALSVHVKIYPVTYAIPMYFILNGDFNMETQKIETDNKRKKRTNHQNFLMKIFWPNKFRLQFVFVSVLTFVISTWLAYYWYGFKAIQETYLYHITRKDIRHNFSVYFYMLYLTAQLDISSFLGILSFLPQLILLVVASLKYYEDIPFCCFVHTFIFVTFNKVCTSQVGILNDSDNKITVNKSNPFSSFV</sequence>
<evidence type="ECO:0000256" key="12">
    <source>
        <dbReference type="ARBA" id="ARBA00093608"/>
    </source>
</evidence>
<evidence type="ECO:0000256" key="10">
    <source>
        <dbReference type="ARBA" id="ARBA00023136"/>
    </source>
</evidence>
<comment type="caution">
    <text evidence="13">Lacks conserved residue(s) required for the propagation of feature annotation.</text>
</comment>
<keyword evidence="7 13" id="KW-0812">Transmembrane</keyword>
<keyword evidence="5 13" id="KW-0328">Glycosyltransferase</keyword>
<keyword evidence="8 13" id="KW-0256">Endoplasmic reticulum</keyword>
<evidence type="ECO:0000256" key="14">
    <source>
        <dbReference type="SAM" id="SignalP"/>
    </source>
</evidence>
<feature type="transmembrane region" description="Helical" evidence="13">
    <location>
        <begin position="261"/>
        <end position="286"/>
    </location>
</feature>
<feature type="transmembrane region" description="Helical" evidence="13">
    <location>
        <begin position="156"/>
        <end position="180"/>
    </location>
</feature>
<keyword evidence="9 13" id="KW-1133">Transmembrane helix</keyword>
<feature type="transmembrane region" description="Helical" evidence="13">
    <location>
        <begin position="74"/>
        <end position="97"/>
    </location>
</feature>
<feature type="transmembrane region" description="Helical" evidence="13">
    <location>
        <begin position="218"/>
        <end position="240"/>
    </location>
</feature>
<comment type="similarity">
    <text evidence="3 13">Belongs to the PIGM family.</text>
</comment>
<comment type="subcellular location">
    <subcellularLocation>
        <location evidence="1 13">Endoplasmic reticulum membrane</location>
        <topology evidence="1 13">Multi-pass membrane protein</topology>
    </subcellularLocation>
</comment>
<evidence type="ECO:0000256" key="11">
    <source>
        <dbReference type="ARBA" id="ARBA00093408"/>
    </source>
</evidence>
<evidence type="ECO:0000256" key="8">
    <source>
        <dbReference type="ARBA" id="ARBA00022824"/>
    </source>
</evidence>
<name>A0ABM0GIV4_SACKO</name>
<keyword evidence="15" id="KW-1185">Reference proteome</keyword>
<reference evidence="16" key="1">
    <citation type="submission" date="2025-08" db="UniProtKB">
        <authorList>
            <consortium name="RefSeq"/>
        </authorList>
    </citation>
    <scope>IDENTIFICATION</scope>
    <source>
        <tissue evidence="16">Testes</tissue>
    </source>
</reference>
<evidence type="ECO:0000256" key="5">
    <source>
        <dbReference type="ARBA" id="ARBA00022676"/>
    </source>
</evidence>
<keyword evidence="14" id="KW-0732">Signal</keyword>
<comment type="function">
    <text evidence="11 13">Catalytic subunit of the glycosylphosphatidylinositol-mannosyltransferase I complex which catalyzes the transfer of the first mannose, via an alpha-1,4 bond from a dolichol-phosphate-mannose (Dol-P-Man) to the glucosaminyl acyl phosphatidylinositol (GlcN-(acyl)PI) intermediate to generate alpha-D-Man-(1-&gt;4)-alpha-D-GlcN-(1-&gt;6)-(1-radyl,2-acyl-sn-glycero-3-phospho)-2-acyl-inositol and participates in the sixth step of the glycosylphosphatidylinositol-anchor biosynthesis.</text>
</comment>
<keyword evidence="10 13" id="KW-0472">Membrane</keyword>
<dbReference type="RefSeq" id="XP_002730814.1">
    <property type="nucleotide sequence ID" value="XM_002730768.2"/>
</dbReference>
<dbReference type="Proteomes" id="UP000694865">
    <property type="component" value="Unplaced"/>
</dbReference>
<comment type="pathway">
    <text evidence="2 13">Glycolipid biosynthesis; glycosylphosphatidylinositol-anchor biosynthesis.</text>
</comment>
<protein>
    <recommendedName>
        <fullName evidence="12 13">GPI alpha-1,4-mannosyltransferase I, catalytic subunit</fullName>
        <ecNumber evidence="13">2.4.1.-</ecNumber>
    </recommendedName>
    <alternativeName>
        <fullName evidence="13">GPI mannosyltransferase I</fullName>
    </alternativeName>
</protein>
<evidence type="ECO:0000256" key="6">
    <source>
        <dbReference type="ARBA" id="ARBA00022679"/>
    </source>
</evidence>
<evidence type="ECO:0000256" key="9">
    <source>
        <dbReference type="ARBA" id="ARBA00022989"/>
    </source>
</evidence>
<evidence type="ECO:0000313" key="15">
    <source>
        <dbReference type="Proteomes" id="UP000694865"/>
    </source>
</evidence>
<keyword evidence="4 13" id="KW-0337">GPI-anchor biosynthesis</keyword>
<dbReference type="GeneID" id="100377954"/>
<evidence type="ECO:0000256" key="2">
    <source>
        <dbReference type="ARBA" id="ARBA00004687"/>
    </source>
</evidence>
<organism evidence="15 16">
    <name type="scientific">Saccoglossus kowalevskii</name>
    <name type="common">Acorn worm</name>
    <dbReference type="NCBI Taxonomy" id="10224"/>
    <lineage>
        <taxon>Eukaryota</taxon>
        <taxon>Metazoa</taxon>
        <taxon>Hemichordata</taxon>
        <taxon>Enteropneusta</taxon>
        <taxon>Harrimaniidae</taxon>
        <taxon>Saccoglossus</taxon>
    </lineage>
</organism>
<feature type="signal peptide" evidence="14">
    <location>
        <begin position="1"/>
        <end position="22"/>
    </location>
</feature>
<dbReference type="EC" id="2.4.1.-" evidence="13"/>
<dbReference type="InterPro" id="IPR007704">
    <property type="entry name" value="PIG-M"/>
</dbReference>
<evidence type="ECO:0000256" key="13">
    <source>
        <dbReference type="RuleBase" id="RU365064"/>
    </source>
</evidence>
<evidence type="ECO:0000256" key="4">
    <source>
        <dbReference type="ARBA" id="ARBA00022502"/>
    </source>
</evidence>
<accession>A0ABM0GIV4</accession>
<gene>
    <name evidence="16" type="primary">LOC100377954</name>
</gene>
<evidence type="ECO:0000256" key="7">
    <source>
        <dbReference type="ARBA" id="ARBA00022692"/>
    </source>
</evidence>
<dbReference type="Pfam" id="PF05007">
    <property type="entry name" value="Mannosyl_trans"/>
    <property type="match status" value="1"/>
</dbReference>
<proteinExistence type="inferred from homology"/>
<feature type="chain" id="PRO_5047000928" description="GPI alpha-1,4-mannosyltransferase I, catalytic subunit" evidence="14">
    <location>
        <begin position="23"/>
        <end position="347"/>
    </location>
</feature>